<feature type="transmembrane region" description="Helical" evidence="1">
    <location>
        <begin position="245"/>
        <end position="263"/>
    </location>
</feature>
<dbReference type="RefSeq" id="XP_003957104.1">
    <property type="nucleotide sequence ID" value="XM_003957055.1"/>
</dbReference>
<dbReference type="STRING" id="1071382.H2AUB9"/>
<name>H2AUB9_KAZAF</name>
<organism evidence="2 3">
    <name type="scientific">Kazachstania africana (strain ATCC 22294 / BCRC 22015 / CBS 2517 / CECT 1963 / NBRC 1671 / NRRL Y-8276)</name>
    <name type="common">Yeast</name>
    <name type="synonym">Kluyveromyces africanus</name>
    <dbReference type="NCBI Taxonomy" id="1071382"/>
    <lineage>
        <taxon>Eukaryota</taxon>
        <taxon>Fungi</taxon>
        <taxon>Dikarya</taxon>
        <taxon>Ascomycota</taxon>
        <taxon>Saccharomycotina</taxon>
        <taxon>Saccharomycetes</taxon>
        <taxon>Saccharomycetales</taxon>
        <taxon>Saccharomycetaceae</taxon>
        <taxon>Kazachstania</taxon>
    </lineage>
</organism>
<feature type="transmembrane region" description="Helical" evidence="1">
    <location>
        <begin position="298"/>
        <end position="316"/>
    </location>
</feature>
<keyword evidence="1" id="KW-0812">Transmembrane</keyword>
<keyword evidence="1" id="KW-1133">Transmembrane helix</keyword>
<dbReference type="Proteomes" id="UP000005220">
    <property type="component" value="Chromosome 4"/>
</dbReference>
<keyword evidence="1" id="KW-0472">Membrane</keyword>
<feature type="transmembrane region" description="Helical" evidence="1">
    <location>
        <begin position="170"/>
        <end position="191"/>
    </location>
</feature>
<sequence>MGSYLDLINKKASIFFDSIKHNAITPNERNEELEKVFSKINDLVTKEHSKKPFESISKIPLIQNVPVLYNCVRSIIIDHDVYVGLLIISSALIASVQSIKKMPGTALPPTNSHALFDSSDLLIWSKDTQNTNYAKQWLSLLYFFLLYFNVPKMVEVVLSKLSPANYASYYLSYLRVSTISLQFITGGMLYYNILTIIKRNAHFIVKKIPIYRMMASYFNENNANDSIAKRLQRNAGSMKDYKMTVQQWLLIIFSCVLSLALTVSSYKNPQSLKCLNLIILGYNVVLIDHIPLTNLRNALITILVYVAVSALNGIFGKHFGRFSPFFTSANRPPELSFADFLNTALPGSFIALCYRFDIWRWYLHHEEQEFHFLNWNVDLKYFINAMVSYAIGMLITTGCRYKLHIESLPHELFVIGYMLVSTMFLALHDSCFNRFWKFDYYSNGLEKFPDNVNENEEIGEELSYLTYLVLEDLIANQEYLDDPEYTDESIMDNDIDALEDTND</sequence>
<dbReference type="InterPro" id="IPR007369">
    <property type="entry name" value="Peptidase_A22B_SPP"/>
</dbReference>
<feature type="transmembrane region" description="Helical" evidence="1">
    <location>
        <begin position="137"/>
        <end position="158"/>
    </location>
</feature>
<dbReference type="HOGENOM" id="CLU_023799_3_0_1"/>
<evidence type="ECO:0000256" key="1">
    <source>
        <dbReference type="SAM" id="Phobius"/>
    </source>
</evidence>
<evidence type="ECO:0000313" key="2">
    <source>
        <dbReference type="EMBL" id="CCF57969.1"/>
    </source>
</evidence>
<reference evidence="2 3" key="1">
    <citation type="journal article" date="2011" name="Proc. Natl. Acad. Sci. U.S.A.">
        <title>Evolutionary erosion of yeast sex chromosomes by mating-type switching accidents.</title>
        <authorList>
            <person name="Gordon J.L."/>
            <person name="Armisen D."/>
            <person name="Proux-Wera E."/>
            <person name="Oheigeartaigh S.S."/>
            <person name="Byrne K.P."/>
            <person name="Wolfe K.H."/>
        </authorList>
    </citation>
    <scope>NUCLEOTIDE SEQUENCE [LARGE SCALE GENOMIC DNA]</scope>
    <source>
        <strain evidence="3">ATCC 22294 / BCRC 22015 / CBS 2517 / CECT 1963 / NBRC 1671 / NRRL Y-8276</strain>
    </source>
</reference>
<feature type="transmembrane region" description="Helical" evidence="1">
    <location>
        <begin position="411"/>
        <end position="428"/>
    </location>
</feature>
<accession>H2AUB9</accession>
<dbReference type="GeneID" id="13882214"/>
<proteinExistence type="predicted"/>
<dbReference type="AlphaFoldDB" id="H2AUB9"/>
<dbReference type="GO" id="GO:0042500">
    <property type="term" value="F:aspartic endopeptidase activity, intramembrane cleaving"/>
    <property type="evidence" value="ECO:0007669"/>
    <property type="project" value="InterPro"/>
</dbReference>
<protein>
    <submittedName>
        <fullName evidence="2">Uncharacterized protein</fullName>
    </submittedName>
</protein>
<dbReference type="InParanoid" id="H2AUB9"/>
<feature type="transmembrane region" description="Helical" evidence="1">
    <location>
        <begin position="381"/>
        <end position="399"/>
    </location>
</feature>
<dbReference type="eggNOG" id="KOG2443">
    <property type="taxonomic scope" value="Eukaryota"/>
</dbReference>
<keyword evidence="3" id="KW-1185">Reference proteome</keyword>
<gene>
    <name evidence="2" type="primary">KAFR0D03210</name>
    <name evidence="2" type="ORF">KAFR_0D03210</name>
</gene>
<dbReference type="EMBL" id="HE650824">
    <property type="protein sequence ID" value="CCF57969.1"/>
    <property type="molecule type" value="Genomic_DNA"/>
</dbReference>
<dbReference type="OrthoDB" id="29661at2759"/>
<dbReference type="FunCoup" id="H2AUB9">
    <property type="interactions" value="18"/>
</dbReference>
<dbReference type="GO" id="GO:0016020">
    <property type="term" value="C:membrane"/>
    <property type="evidence" value="ECO:0007669"/>
    <property type="project" value="InterPro"/>
</dbReference>
<dbReference type="Pfam" id="PF04258">
    <property type="entry name" value="Peptidase_A22B"/>
    <property type="match status" value="1"/>
</dbReference>
<dbReference type="KEGG" id="kaf:KAFR_0D03210"/>
<evidence type="ECO:0000313" key="3">
    <source>
        <dbReference type="Proteomes" id="UP000005220"/>
    </source>
</evidence>